<dbReference type="InterPro" id="IPR009081">
    <property type="entry name" value="PP-bd_ACP"/>
</dbReference>
<evidence type="ECO:0000256" key="5">
    <source>
        <dbReference type="ARBA" id="ARBA00023194"/>
    </source>
</evidence>
<keyword evidence="6" id="KW-0511">Multifunctional enzyme</keyword>
<dbReference type="Pfam" id="PF00550">
    <property type="entry name" value="PP-binding"/>
    <property type="match status" value="1"/>
</dbReference>
<dbReference type="InterPro" id="IPR014031">
    <property type="entry name" value="Ketoacyl_synth_C"/>
</dbReference>
<evidence type="ECO:0000256" key="2">
    <source>
        <dbReference type="ARBA" id="ARBA00022450"/>
    </source>
</evidence>
<dbReference type="Gene3D" id="3.40.47.10">
    <property type="match status" value="1"/>
</dbReference>
<keyword evidence="2" id="KW-0596">Phosphopantetheine</keyword>
<dbReference type="Pfam" id="PF08990">
    <property type="entry name" value="Docking"/>
    <property type="match status" value="1"/>
</dbReference>
<dbReference type="SUPFAM" id="SSF53901">
    <property type="entry name" value="Thiolase-like"/>
    <property type="match status" value="1"/>
</dbReference>
<accession>A0ABN2TCG4</accession>
<feature type="domain" description="Carrier" evidence="9">
    <location>
        <begin position="951"/>
        <end position="1026"/>
    </location>
</feature>
<dbReference type="SMART" id="SM01294">
    <property type="entry name" value="PKS_PP_betabranch"/>
    <property type="match status" value="1"/>
</dbReference>
<dbReference type="Gene3D" id="1.10.1200.10">
    <property type="entry name" value="ACP-like"/>
    <property type="match status" value="1"/>
</dbReference>
<dbReference type="RefSeq" id="WP_344102376.1">
    <property type="nucleotide sequence ID" value="NZ_BAAAPC010000015.1"/>
</dbReference>
<evidence type="ECO:0000256" key="8">
    <source>
        <dbReference type="SAM" id="Coils"/>
    </source>
</evidence>
<dbReference type="InterPro" id="IPR020841">
    <property type="entry name" value="PKS_Beta-ketoAc_synthase_dom"/>
</dbReference>
<dbReference type="InterPro" id="IPR001227">
    <property type="entry name" value="Ac_transferase_dom_sf"/>
</dbReference>
<dbReference type="InterPro" id="IPR032821">
    <property type="entry name" value="PKS_assoc"/>
</dbReference>
<evidence type="ECO:0008006" key="13">
    <source>
        <dbReference type="Google" id="ProtNLM"/>
    </source>
</evidence>
<dbReference type="InterPro" id="IPR016035">
    <property type="entry name" value="Acyl_Trfase/lysoPLipase"/>
</dbReference>
<evidence type="ECO:0000256" key="1">
    <source>
        <dbReference type="ARBA" id="ARBA00001957"/>
    </source>
</evidence>
<keyword evidence="7" id="KW-0012">Acyltransferase</keyword>
<dbReference type="InterPro" id="IPR006162">
    <property type="entry name" value="Ppantetheine_attach_site"/>
</dbReference>
<gene>
    <name evidence="11" type="ORF">GCM10009799_35530</name>
</gene>
<dbReference type="InterPro" id="IPR015083">
    <property type="entry name" value="NorB/c/GfsB-D-like_docking"/>
</dbReference>
<dbReference type="PROSITE" id="PS00606">
    <property type="entry name" value="KS3_1"/>
    <property type="match status" value="1"/>
</dbReference>
<dbReference type="SMART" id="SM00823">
    <property type="entry name" value="PKS_PP"/>
    <property type="match status" value="1"/>
</dbReference>
<dbReference type="SMART" id="SM00825">
    <property type="entry name" value="PKS_KS"/>
    <property type="match status" value="1"/>
</dbReference>
<evidence type="ECO:0000256" key="3">
    <source>
        <dbReference type="ARBA" id="ARBA00022553"/>
    </source>
</evidence>
<dbReference type="Gene3D" id="3.40.366.10">
    <property type="entry name" value="Malonyl-Coenzyme A Acyl Carrier Protein, domain 2"/>
    <property type="match status" value="1"/>
</dbReference>
<proteinExistence type="predicted"/>
<sequence length="1106" mass="115945">MDNTTLVEALRSALKENERLRDQNRRLVHRAGEPVAVVGVGCRFPGGVTSGEGLWGVVSEGVDALGGFPADRGWDLEGLFSQDPDSAGTSYVREGGFIADAGCFDAEFFGVSPREAVAMDPQQRLLLETSWEAVESGGIDPLSLRGSGTGVFVGVVAQDYGPRVADAPPGLDDLTLTGGMAGVASGRVAYNLGLEGPAVTVDTACSSSLVALHLAVRSLRTGECSLALAGGATVMATPGMYIQFSRQRGLARDGRCKAFAAAADGTGWSEGAGVLLLERLSDARAKGHRIMGVVRGTAINQDGASNGLTAPSGPAQERVIREALADARLGPADVDAVEAHGTGTRLGDPIEANALLATYGRGHTAEAPLWLGSLKSNIGHAVAAAGVGGVIKMLMALRHGTLPPTLHVDTPTPEVDWASGTVQLLTEARVWDRDGRPRRAGVSSFGISGTNAHVIIEEAPADDTRTTVTVCSPPTSAPRTLAWPISGHSEAALRAQAQRLRDCVPEDADIADIANIGWSLAAGRAHLEHRGVVVGSGREDLLRGLDELSSGTPGIASLQGRAVRGTATTAYLFAGQGAQRVGMGRGLYRAWPTFAEAFDEVCAGFDGLLGRPLREVVFAESGSADAGLLDLTEYTQPALFAVETALFRLLESFGVRPDLLLGHSVGELAAVHAAGGLPLADACALVATRGRLMGRVGRGAMVAVGAPEEQVAESLPEGVVVAAVNGPSSVVVSGDERGVDEVERTWRGRGARVRRLRVACGFHSPCVDEVLDELAEAAEAVAWGELGVGVVSGVSGRLLSAGEVGDAEYWVRQAREAVRFGDGVRWLLGEGVTTFIELGPGSELSGLAAETVASHEGPNTPALITLMNSDRPEPEQWVWALADVYASGVDVDWAPLFPGARRTDLPTYAFQRRHYWLDATGTTANRATDSAPAPVPKAPDFAALGPAERERELLATVRAVTAAVLGHTDTAEIDDHRGFLQAGGDSLSAVRLRDRLRAATGLDLPTTVAFDYPTPHELARHLADRFAQDEGGSVLREVERIEAALATYALPETIRSTAMTRLRTLLDRLGDSAPVHGPHTVDAVNDLRDASDEELLAYIDKEFGIS</sequence>
<dbReference type="SUPFAM" id="SSF55048">
    <property type="entry name" value="Probable ACP-binding domain of malonyl-CoA ACP transacylase"/>
    <property type="match status" value="1"/>
</dbReference>
<keyword evidence="4" id="KW-0808">Transferase</keyword>
<dbReference type="PANTHER" id="PTHR43775:SF51">
    <property type="entry name" value="INACTIVE PHENOLPHTHIOCEROL SYNTHESIS POLYKETIDE SYNTHASE TYPE I PKS1-RELATED"/>
    <property type="match status" value="1"/>
</dbReference>
<feature type="coiled-coil region" evidence="8">
    <location>
        <begin position="3"/>
        <end position="30"/>
    </location>
</feature>
<dbReference type="InterPro" id="IPR020806">
    <property type="entry name" value="PKS_PP-bd"/>
</dbReference>
<dbReference type="Proteomes" id="UP001501585">
    <property type="component" value="Unassembled WGS sequence"/>
</dbReference>
<dbReference type="Pfam" id="PF00109">
    <property type="entry name" value="ketoacyl-synt"/>
    <property type="match status" value="1"/>
</dbReference>
<keyword evidence="5" id="KW-0045">Antibiotic biosynthesis</keyword>
<evidence type="ECO:0000259" key="9">
    <source>
        <dbReference type="PROSITE" id="PS50075"/>
    </source>
</evidence>
<dbReference type="InterPro" id="IPR050091">
    <property type="entry name" value="PKS_NRPS_Biosynth_Enz"/>
</dbReference>
<keyword evidence="12" id="KW-1185">Reference proteome</keyword>
<dbReference type="Pfam" id="PF16197">
    <property type="entry name" value="KAsynt_C_assoc"/>
    <property type="match status" value="1"/>
</dbReference>
<dbReference type="Pfam" id="PF00698">
    <property type="entry name" value="Acyl_transf_1"/>
    <property type="match status" value="1"/>
</dbReference>
<evidence type="ECO:0000256" key="4">
    <source>
        <dbReference type="ARBA" id="ARBA00022679"/>
    </source>
</evidence>
<dbReference type="InterPro" id="IPR016036">
    <property type="entry name" value="Malonyl_transacylase_ACP-bd"/>
</dbReference>
<dbReference type="CDD" id="cd00833">
    <property type="entry name" value="PKS"/>
    <property type="match status" value="1"/>
</dbReference>
<dbReference type="PROSITE" id="PS00012">
    <property type="entry name" value="PHOSPHOPANTETHEINE"/>
    <property type="match status" value="1"/>
</dbReference>
<dbReference type="Pfam" id="PF02801">
    <property type="entry name" value="Ketoacyl-synt_C"/>
    <property type="match status" value="1"/>
</dbReference>
<comment type="cofactor">
    <cofactor evidence="1">
        <name>pantetheine 4'-phosphate</name>
        <dbReference type="ChEBI" id="CHEBI:47942"/>
    </cofactor>
</comment>
<comment type="caution">
    <text evidence="11">The sequence shown here is derived from an EMBL/GenBank/DDBJ whole genome shotgun (WGS) entry which is preliminary data.</text>
</comment>
<keyword evidence="8" id="KW-0175">Coiled coil</keyword>
<name>A0ABN2TCG4_9ACTN</name>
<feature type="domain" description="Ketosynthase family 3 (KS3)" evidence="10">
    <location>
        <begin position="32"/>
        <end position="458"/>
    </location>
</feature>
<dbReference type="SUPFAM" id="SSF52151">
    <property type="entry name" value="FabD/lysophospholipase-like"/>
    <property type="match status" value="1"/>
</dbReference>
<evidence type="ECO:0000313" key="11">
    <source>
        <dbReference type="EMBL" id="GAA2005057.1"/>
    </source>
</evidence>
<dbReference type="InterPro" id="IPR036736">
    <property type="entry name" value="ACP-like_sf"/>
</dbReference>
<reference evidence="11 12" key="1">
    <citation type="journal article" date="2019" name="Int. J. Syst. Evol. Microbiol.">
        <title>The Global Catalogue of Microorganisms (GCM) 10K type strain sequencing project: providing services to taxonomists for standard genome sequencing and annotation.</title>
        <authorList>
            <consortium name="The Broad Institute Genomics Platform"/>
            <consortium name="The Broad Institute Genome Sequencing Center for Infectious Disease"/>
            <person name="Wu L."/>
            <person name="Ma J."/>
        </authorList>
    </citation>
    <scope>NUCLEOTIDE SEQUENCE [LARGE SCALE GENOMIC DNA]</scope>
    <source>
        <strain evidence="11 12">JCM 15313</strain>
    </source>
</reference>
<protein>
    <recommendedName>
        <fullName evidence="13">Type I polyketide synthase</fullName>
    </recommendedName>
</protein>
<dbReference type="PANTHER" id="PTHR43775">
    <property type="entry name" value="FATTY ACID SYNTHASE"/>
    <property type="match status" value="1"/>
</dbReference>
<dbReference type="PROSITE" id="PS50075">
    <property type="entry name" value="CARRIER"/>
    <property type="match status" value="1"/>
</dbReference>
<dbReference type="EMBL" id="BAAAPC010000015">
    <property type="protein sequence ID" value="GAA2005057.1"/>
    <property type="molecule type" value="Genomic_DNA"/>
</dbReference>
<organism evidence="11 12">
    <name type="scientific">Nocardiopsis rhodophaea</name>
    <dbReference type="NCBI Taxonomy" id="280238"/>
    <lineage>
        <taxon>Bacteria</taxon>
        <taxon>Bacillati</taxon>
        <taxon>Actinomycetota</taxon>
        <taxon>Actinomycetes</taxon>
        <taxon>Streptosporangiales</taxon>
        <taxon>Nocardiopsidaceae</taxon>
        <taxon>Nocardiopsis</taxon>
    </lineage>
</organism>
<dbReference type="InterPro" id="IPR014043">
    <property type="entry name" value="Acyl_transferase_dom"/>
</dbReference>
<dbReference type="InterPro" id="IPR016039">
    <property type="entry name" value="Thiolase-like"/>
</dbReference>
<dbReference type="SMART" id="SM00827">
    <property type="entry name" value="PKS_AT"/>
    <property type="match status" value="1"/>
</dbReference>
<dbReference type="InterPro" id="IPR014030">
    <property type="entry name" value="Ketoacyl_synth_N"/>
</dbReference>
<dbReference type="Gene3D" id="3.30.70.3290">
    <property type="match status" value="1"/>
</dbReference>
<evidence type="ECO:0000313" key="12">
    <source>
        <dbReference type="Proteomes" id="UP001501585"/>
    </source>
</evidence>
<keyword evidence="3" id="KW-0597">Phosphoprotein</keyword>
<dbReference type="InterPro" id="IPR018201">
    <property type="entry name" value="Ketoacyl_synth_AS"/>
</dbReference>
<dbReference type="PROSITE" id="PS52004">
    <property type="entry name" value="KS3_2"/>
    <property type="match status" value="1"/>
</dbReference>
<evidence type="ECO:0000256" key="7">
    <source>
        <dbReference type="ARBA" id="ARBA00023315"/>
    </source>
</evidence>
<dbReference type="SUPFAM" id="SSF47336">
    <property type="entry name" value="ACP-like"/>
    <property type="match status" value="1"/>
</dbReference>
<evidence type="ECO:0000256" key="6">
    <source>
        <dbReference type="ARBA" id="ARBA00023268"/>
    </source>
</evidence>
<evidence type="ECO:0000259" key="10">
    <source>
        <dbReference type="PROSITE" id="PS52004"/>
    </source>
</evidence>